<dbReference type="Pfam" id="PF04397">
    <property type="entry name" value="LytTR"/>
    <property type="match status" value="1"/>
</dbReference>
<dbReference type="Gene3D" id="2.40.50.1020">
    <property type="entry name" value="LytTr DNA-binding domain"/>
    <property type="match status" value="1"/>
</dbReference>
<feature type="domain" description="HTH LytTR-type" evidence="1">
    <location>
        <begin position="34"/>
        <end position="78"/>
    </location>
</feature>
<dbReference type="Proteomes" id="UP000254893">
    <property type="component" value="Unassembled WGS sequence"/>
</dbReference>
<dbReference type="PROSITE" id="PS50930">
    <property type="entry name" value="HTH_LYTTR"/>
    <property type="match status" value="1"/>
</dbReference>
<evidence type="ECO:0000313" key="3">
    <source>
        <dbReference type="Proteomes" id="UP000254893"/>
    </source>
</evidence>
<protein>
    <submittedName>
        <fullName evidence="2">Response regulator of the LytR/AlgR family</fullName>
    </submittedName>
</protein>
<dbReference type="InterPro" id="IPR007492">
    <property type="entry name" value="LytTR_DNA-bd_dom"/>
</dbReference>
<dbReference type="GO" id="GO:0003677">
    <property type="term" value="F:DNA binding"/>
    <property type="evidence" value="ECO:0007669"/>
    <property type="project" value="InterPro"/>
</dbReference>
<evidence type="ECO:0000259" key="1">
    <source>
        <dbReference type="PROSITE" id="PS50930"/>
    </source>
</evidence>
<dbReference type="AlphaFoldDB" id="A0A380BM58"/>
<evidence type="ECO:0000313" key="2">
    <source>
        <dbReference type="EMBL" id="SUJ02516.1"/>
    </source>
</evidence>
<name>A0A380BM58_SPHSI</name>
<dbReference type="RefSeq" id="WP_115169378.1">
    <property type="nucleotide sequence ID" value="NZ_UGYW01000002.1"/>
</dbReference>
<dbReference type="SMART" id="SM00850">
    <property type="entry name" value="LytTR"/>
    <property type="match status" value="1"/>
</dbReference>
<organism evidence="2 3">
    <name type="scientific">Sphingobacterium spiritivorum</name>
    <name type="common">Flavobacterium spiritivorum</name>
    <dbReference type="NCBI Taxonomy" id="258"/>
    <lineage>
        <taxon>Bacteria</taxon>
        <taxon>Pseudomonadati</taxon>
        <taxon>Bacteroidota</taxon>
        <taxon>Sphingobacteriia</taxon>
        <taxon>Sphingobacteriales</taxon>
        <taxon>Sphingobacteriaceae</taxon>
        <taxon>Sphingobacterium</taxon>
    </lineage>
</organism>
<gene>
    <name evidence="2" type="ORF">NCTC11388_01055</name>
</gene>
<proteinExistence type="predicted"/>
<accession>A0A380BM58</accession>
<reference evidence="2 3" key="1">
    <citation type="submission" date="2018-06" db="EMBL/GenBank/DDBJ databases">
        <authorList>
            <consortium name="Pathogen Informatics"/>
            <person name="Doyle S."/>
        </authorList>
    </citation>
    <scope>NUCLEOTIDE SEQUENCE [LARGE SCALE GENOMIC DNA]</scope>
    <source>
        <strain evidence="2 3">NCTC11388</strain>
    </source>
</reference>
<dbReference type="EMBL" id="UGYW01000002">
    <property type="protein sequence ID" value="SUJ02516.1"/>
    <property type="molecule type" value="Genomic_DNA"/>
</dbReference>
<sequence length="135" mass="15773">MDNIESFKYLIRERDVTTVISAADITHCISAGAYTELIRSNHKVYIIKKNIKTVLEELAHPYFIRVSRSHVVNLKYLKCIYNKEKKLELKGGIRLEFSVAAFRLTQEVEHIFKNGLNRDLSPSFKIYTDSDEEQY</sequence>